<evidence type="ECO:0000256" key="1">
    <source>
        <dbReference type="ARBA" id="ARBA00009034"/>
    </source>
</evidence>
<evidence type="ECO:0000313" key="9">
    <source>
        <dbReference type="RefSeq" id="XP_016934436.3"/>
    </source>
</evidence>
<evidence type="ECO:0000313" key="8">
    <source>
        <dbReference type="Proteomes" id="UP001652628"/>
    </source>
</evidence>
<dbReference type="Pfam" id="PF00049">
    <property type="entry name" value="Insulin"/>
    <property type="match status" value="1"/>
</dbReference>
<dbReference type="RefSeq" id="XP_016934436.3">
    <property type="nucleotide sequence ID" value="XM_017078947.4"/>
</dbReference>
<comment type="similarity">
    <text evidence="1 6">Belongs to the insulin family.</text>
</comment>
<dbReference type="InterPro" id="IPR022352">
    <property type="entry name" value="Ins/IGF/rlx"/>
</dbReference>
<reference evidence="9" key="1">
    <citation type="submission" date="2025-08" db="UniProtKB">
        <authorList>
            <consortium name="RefSeq"/>
        </authorList>
    </citation>
    <scope>IDENTIFICATION</scope>
</reference>
<dbReference type="PANTHER" id="PTHR13647:SF4">
    <property type="entry name" value="INSULIN-LIKE PEPTIDE 1-RELATED"/>
    <property type="match status" value="1"/>
</dbReference>
<dbReference type="InterPro" id="IPR016179">
    <property type="entry name" value="Insulin-like"/>
</dbReference>
<gene>
    <name evidence="9" type="primary">Ilp3</name>
</gene>
<dbReference type="PROSITE" id="PS00262">
    <property type="entry name" value="INSULIN"/>
    <property type="match status" value="1"/>
</dbReference>
<evidence type="ECO:0000256" key="2">
    <source>
        <dbReference type="ARBA" id="ARBA00011207"/>
    </source>
</evidence>
<dbReference type="GO" id="GO:0005576">
    <property type="term" value="C:extracellular region"/>
    <property type="evidence" value="ECO:0007669"/>
    <property type="project" value="UniProtKB-SubCell"/>
</dbReference>
<feature type="domain" description="Insulin-like" evidence="7">
    <location>
        <begin position="188"/>
        <end position="277"/>
    </location>
</feature>
<evidence type="ECO:0000256" key="4">
    <source>
        <dbReference type="ARBA" id="ARBA00022729"/>
    </source>
</evidence>
<comment type="subcellular location">
    <subcellularLocation>
        <location evidence="6">Secreted</location>
    </subcellularLocation>
</comment>
<name>A0AB39ZF99_DROSZ</name>
<sequence length="283" mass="32240">MPKLLNTLSRRRELDARHLVFQQSRSVRYFLGENVNKRQLICVRPPRLIISDNPLPHEGINNNPHPPNTIHRGEKLNQTELWCQLTPWLTHFDSAQTLDTSTRHPTRIVSDSAPYKTLCRWLGAKQLWPGHLADINFRNRDGDSIASESTPPLMGNESGIMRRNGERRILLPSLLLLILMIGSVQASMKLCGSKLPEALSRLCVYGFNAMTKRTLDPMNFNLIEAGSLDLGFDDRSLLERLFLDGSAQMLKTRRLREGVFDECCLKSCSMDELLRYCASKPKT</sequence>
<dbReference type="GeneID" id="108013220"/>
<dbReference type="GO" id="GO:0005179">
    <property type="term" value="F:hormone activity"/>
    <property type="evidence" value="ECO:0007669"/>
    <property type="project" value="InterPro"/>
</dbReference>
<organism evidence="8 9">
    <name type="scientific">Drosophila suzukii</name>
    <name type="common">Spotted-wing drosophila fruit fly</name>
    <dbReference type="NCBI Taxonomy" id="28584"/>
    <lineage>
        <taxon>Eukaryota</taxon>
        <taxon>Metazoa</taxon>
        <taxon>Ecdysozoa</taxon>
        <taxon>Arthropoda</taxon>
        <taxon>Hexapoda</taxon>
        <taxon>Insecta</taxon>
        <taxon>Pterygota</taxon>
        <taxon>Neoptera</taxon>
        <taxon>Endopterygota</taxon>
        <taxon>Diptera</taxon>
        <taxon>Brachycera</taxon>
        <taxon>Muscomorpha</taxon>
        <taxon>Ephydroidea</taxon>
        <taxon>Drosophilidae</taxon>
        <taxon>Drosophila</taxon>
        <taxon>Sophophora</taxon>
    </lineage>
</organism>
<evidence type="ECO:0000256" key="3">
    <source>
        <dbReference type="ARBA" id="ARBA00022685"/>
    </source>
</evidence>
<keyword evidence="6" id="KW-0964">Secreted</keyword>
<accession>A0AB39ZF99</accession>
<dbReference type="Proteomes" id="UP001652628">
    <property type="component" value="Chromosome 3"/>
</dbReference>
<dbReference type="InterPro" id="IPR036438">
    <property type="entry name" value="Insulin-like_sf"/>
</dbReference>
<proteinExistence type="inferred from homology"/>
<keyword evidence="5" id="KW-1015">Disulfide bond</keyword>
<dbReference type="PRINTS" id="PR00276">
    <property type="entry name" value="INSULINFAMLY"/>
</dbReference>
<evidence type="ECO:0000259" key="7">
    <source>
        <dbReference type="SMART" id="SM00078"/>
    </source>
</evidence>
<protein>
    <submittedName>
        <fullName evidence="9">Uncharacterized protein Ilp3</fullName>
    </submittedName>
</protein>
<evidence type="ECO:0000256" key="6">
    <source>
        <dbReference type="RuleBase" id="RU000406"/>
    </source>
</evidence>
<dbReference type="InterPro" id="IPR022353">
    <property type="entry name" value="Insulin_CS"/>
</dbReference>
<dbReference type="SUPFAM" id="SSF56994">
    <property type="entry name" value="Insulin-like"/>
    <property type="match status" value="1"/>
</dbReference>
<evidence type="ECO:0000256" key="5">
    <source>
        <dbReference type="ARBA" id="ARBA00023157"/>
    </source>
</evidence>
<dbReference type="SMART" id="SM00078">
    <property type="entry name" value="IlGF"/>
    <property type="match status" value="1"/>
</dbReference>
<dbReference type="PANTHER" id="PTHR13647">
    <property type="entry name" value="INSULIN-LIKE PEPTIDE 2-RELATED"/>
    <property type="match status" value="1"/>
</dbReference>
<comment type="subunit">
    <text evidence="2">Heterodimer of a B chain and an A chain linked by two disulfide bonds.</text>
</comment>
<keyword evidence="8" id="KW-1185">Reference proteome</keyword>
<keyword evidence="4" id="KW-0732">Signal</keyword>
<dbReference type="CDD" id="cd04366">
    <property type="entry name" value="IlGF_insulin_bombyxin_like"/>
    <property type="match status" value="1"/>
</dbReference>
<dbReference type="Gene3D" id="1.10.100.10">
    <property type="entry name" value="Insulin-like"/>
    <property type="match status" value="1"/>
</dbReference>
<keyword evidence="3" id="KW-0165">Cleavage on pair of basic residues</keyword>
<dbReference type="AlphaFoldDB" id="A0AB39ZF99"/>